<name>A0ABP4GYA9_9PSEU</name>
<dbReference type="InterPro" id="IPR036412">
    <property type="entry name" value="HAD-like_sf"/>
</dbReference>
<dbReference type="Proteomes" id="UP001500653">
    <property type="component" value="Unassembled WGS sequence"/>
</dbReference>
<dbReference type="Gene3D" id="1.10.150.240">
    <property type="entry name" value="Putative phosphatase, domain 2"/>
    <property type="match status" value="1"/>
</dbReference>
<gene>
    <name evidence="2" type="ORF">GCM10009676_20120</name>
</gene>
<dbReference type="InterPro" id="IPR023214">
    <property type="entry name" value="HAD_sf"/>
</dbReference>
<dbReference type="SUPFAM" id="SSF56784">
    <property type="entry name" value="HAD-like"/>
    <property type="match status" value="1"/>
</dbReference>
<evidence type="ECO:0008006" key="4">
    <source>
        <dbReference type="Google" id="ProtNLM"/>
    </source>
</evidence>
<comment type="caution">
    <text evidence="2">The sequence shown here is derived from an EMBL/GenBank/DDBJ whole genome shotgun (WGS) entry which is preliminary data.</text>
</comment>
<dbReference type="InterPro" id="IPR041492">
    <property type="entry name" value="HAD_2"/>
</dbReference>
<dbReference type="EMBL" id="BAAALN010000005">
    <property type="protein sequence ID" value="GAA1236001.1"/>
    <property type="molecule type" value="Genomic_DNA"/>
</dbReference>
<protein>
    <recommendedName>
        <fullName evidence="4">Phosphoglycolate phosphatase</fullName>
    </recommendedName>
</protein>
<dbReference type="InterPro" id="IPR023198">
    <property type="entry name" value="PGP-like_dom2"/>
</dbReference>
<organism evidence="2 3">
    <name type="scientific">Prauserella halophila</name>
    <dbReference type="NCBI Taxonomy" id="185641"/>
    <lineage>
        <taxon>Bacteria</taxon>
        <taxon>Bacillati</taxon>
        <taxon>Actinomycetota</taxon>
        <taxon>Actinomycetes</taxon>
        <taxon>Pseudonocardiales</taxon>
        <taxon>Pseudonocardiaceae</taxon>
        <taxon>Prauserella</taxon>
    </lineage>
</organism>
<feature type="region of interest" description="Disordered" evidence="1">
    <location>
        <begin position="266"/>
        <end position="289"/>
    </location>
</feature>
<dbReference type="SFLD" id="SFLDS00003">
    <property type="entry name" value="Haloacid_Dehalogenase"/>
    <property type="match status" value="1"/>
</dbReference>
<reference evidence="3" key="1">
    <citation type="journal article" date="2019" name="Int. J. Syst. Evol. Microbiol.">
        <title>The Global Catalogue of Microorganisms (GCM) 10K type strain sequencing project: providing services to taxonomists for standard genome sequencing and annotation.</title>
        <authorList>
            <consortium name="The Broad Institute Genomics Platform"/>
            <consortium name="The Broad Institute Genome Sequencing Center for Infectious Disease"/>
            <person name="Wu L."/>
            <person name="Ma J."/>
        </authorList>
    </citation>
    <scope>NUCLEOTIDE SEQUENCE [LARGE SCALE GENOMIC DNA]</scope>
    <source>
        <strain evidence="3">JCM 13023</strain>
    </source>
</reference>
<accession>A0ABP4GYA9</accession>
<evidence type="ECO:0000313" key="2">
    <source>
        <dbReference type="EMBL" id="GAA1236001.1"/>
    </source>
</evidence>
<evidence type="ECO:0000313" key="3">
    <source>
        <dbReference type="Proteomes" id="UP001500653"/>
    </source>
</evidence>
<dbReference type="Gene3D" id="3.40.50.1000">
    <property type="entry name" value="HAD superfamily/HAD-like"/>
    <property type="match status" value="1"/>
</dbReference>
<dbReference type="Pfam" id="PF13419">
    <property type="entry name" value="HAD_2"/>
    <property type="match status" value="1"/>
</dbReference>
<feature type="region of interest" description="Disordered" evidence="1">
    <location>
        <begin position="228"/>
        <end position="250"/>
    </location>
</feature>
<sequence>MIFDLDGTLVQTRLASWEVFRPISRRFGLGVDTAEEFYELFQNNFFESLRALCRDRATADEVERAFQQALESDYSPPLIPGMADVVKGLAPHCTLAVLSSNSTGVIRRILLDNDLAYCFGHVFGGDTETDKTQGVHRFLADAARGVGRRCQPAYDEACDCSAIGDTALVTDTVGDIVAARQAGIRAVGVAWGMHTSAELREAGADFVAIWPQELLGLVGPTCHDRCTPNTAAPAETSEAAPAPAGTSEAAPALAETLARTVEIRRARRRERSQPRPSTTSQAVQAVNQPAARPEVLDAVRRILR</sequence>
<dbReference type="SFLD" id="SFLDG01129">
    <property type="entry name" value="C1.5:_HAD__Beta-PGM__Phosphata"/>
    <property type="match status" value="1"/>
</dbReference>
<evidence type="ECO:0000256" key="1">
    <source>
        <dbReference type="SAM" id="MobiDB-lite"/>
    </source>
</evidence>
<dbReference type="PANTHER" id="PTHR43434:SF13">
    <property type="entry name" value="PHOSPHOGLYCOLATE PHOSPHATASE"/>
    <property type="match status" value="1"/>
</dbReference>
<dbReference type="InterPro" id="IPR050155">
    <property type="entry name" value="HAD-like_hydrolase_sf"/>
</dbReference>
<dbReference type="PANTHER" id="PTHR43434">
    <property type="entry name" value="PHOSPHOGLYCOLATE PHOSPHATASE"/>
    <property type="match status" value="1"/>
</dbReference>
<proteinExistence type="predicted"/>
<keyword evidence="3" id="KW-1185">Reference proteome</keyword>